<organism evidence="1 2">
    <name type="scientific">Hyalomma asiaticum</name>
    <name type="common">Tick</name>
    <dbReference type="NCBI Taxonomy" id="266040"/>
    <lineage>
        <taxon>Eukaryota</taxon>
        <taxon>Metazoa</taxon>
        <taxon>Ecdysozoa</taxon>
        <taxon>Arthropoda</taxon>
        <taxon>Chelicerata</taxon>
        <taxon>Arachnida</taxon>
        <taxon>Acari</taxon>
        <taxon>Parasitiformes</taxon>
        <taxon>Ixodida</taxon>
        <taxon>Ixodoidea</taxon>
        <taxon>Ixodidae</taxon>
        <taxon>Hyalomminae</taxon>
        <taxon>Hyalomma</taxon>
    </lineage>
</organism>
<comment type="caution">
    <text evidence="1">The sequence shown here is derived from an EMBL/GenBank/DDBJ whole genome shotgun (WGS) entry which is preliminary data.</text>
</comment>
<protein>
    <submittedName>
        <fullName evidence="1">Uncharacterized protein</fullName>
    </submittedName>
</protein>
<reference evidence="1" key="1">
    <citation type="submission" date="2020-05" db="EMBL/GenBank/DDBJ databases">
        <title>Large-scale comparative analyses of tick genomes elucidate their genetic diversity and vector capacities.</title>
        <authorList>
            <person name="Jia N."/>
            <person name="Wang J."/>
            <person name="Shi W."/>
            <person name="Du L."/>
            <person name="Sun Y."/>
            <person name="Zhan W."/>
            <person name="Jiang J."/>
            <person name="Wang Q."/>
            <person name="Zhang B."/>
            <person name="Ji P."/>
            <person name="Sakyi L.B."/>
            <person name="Cui X."/>
            <person name="Yuan T."/>
            <person name="Jiang B."/>
            <person name="Yang W."/>
            <person name="Lam T.T.-Y."/>
            <person name="Chang Q."/>
            <person name="Ding S."/>
            <person name="Wang X."/>
            <person name="Zhu J."/>
            <person name="Ruan X."/>
            <person name="Zhao L."/>
            <person name="Wei J."/>
            <person name="Que T."/>
            <person name="Du C."/>
            <person name="Cheng J."/>
            <person name="Dai P."/>
            <person name="Han X."/>
            <person name="Huang E."/>
            <person name="Gao Y."/>
            <person name="Liu J."/>
            <person name="Shao H."/>
            <person name="Ye R."/>
            <person name="Li L."/>
            <person name="Wei W."/>
            <person name="Wang X."/>
            <person name="Wang C."/>
            <person name="Yang T."/>
            <person name="Huo Q."/>
            <person name="Li W."/>
            <person name="Guo W."/>
            <person name="Chen H."/>
            <person name="Zhou L."/>
            <person name="Ni X."/>
            <person name="Tian J."/>
            <person name="Zhou Y."/>
            <person name="Sheng Y."/>
            <person name="Liu T."/>
            <person name="Pan Y."/>
            <person name="Xia L."/>
            <person name="Li J."/>
            <person name="Zhao F."/>
            <person name="Cao W."/>
        </authorList>
    </citation>
    <scope>NUCLEOTIDE SEQUENCE</scope>
    <source>
        <strain evidence="1">Hyas-2018</strain>
    </source>
</reference>
<dbReference type="EMBL" id="CM023488">
    <property type="protein sequence ID" value="KAH6924121.1"/>
    <property type="molecule type" value="Genomic_DNA"/>
</dbReference>
<evidence type="ECO:0000313" key="2">
    <source>
        <dbReference type="Proteomes" id="UP000821845"/>
    </source>
</evidence>
<name>A0ACB7RN77_HYAAI</name>
<keyword evidence="2" id="KW-1185">Reference proteome</keyword>
<proteinExistence type="predicted"/>
<accession>A0ACB7RN77</accession>
<evidence type="ECO:0000313" key="1">
    <source>
        <dbReference type="EMBL" id="KAH6924121.1"/>
    </source>
</evidence>
<gene>
    <name evidence="1" type="ORF">HPB50_012463</name>
</gene>
<dbReference type="Proteomes" id="UP000821845">
    <property type="component" value="Chromosome 8"/>
</dbReference>
<sequence>MSIVGAAAVDSRFGQPAAKETFCSSVEVSWRRRHHCADFEEFGRYRKNGTRSAQLPPSERVKALENLVSEKEAA</sequence>